<accession>A0A8T4C6F8</accession>
<sequence length="164" mass="18429">MSLVSLTFGNGRTKMSTPSGIQILHRPEDSIRVEPGKEPKLEVQKISTFLGFNGVYIIGKVKSGVIAPSMMGISPTGKTFRVTEIESKYPNCAVAKQGMTVGLSVEGVGKRRRVRRERTHIRRELRTASKTLNEYPIFLRAKLTLCPLFYFFQPFLKQRACACF</sequence>
<dbReference type="Gene3D" id="2.40.30.10">
    <property type="entry name" value="Translation factors"/>
    <property type="match status" value="1"/>
</dbReference>
<dbReference type="SUPFAM" id="SSF50447">
    <property type="entry name" value="Translation proteins"/>
    <property type="match status" value="1"/>
</dbReference>
<dbReference type="AlphaFoldDB" id="A0A8T4C6F8"/>
<reference evidence="1" key="1">
    <citation type="submission" date="2019-03" db="EMBL/GenBank/DDBJ databases">
        <title>Lake Tanganyika Metagenome-Assembled Genomes (MAGs).</title>
        <authorList>
            <person name="Tran P."/>
        </authorList>
    </citation>
    <scope>NUCLEOTIDE SEQUENCE</scope>
    <source>
        <strain evidence="1">M_DeepCast_50m_m2_156</strain>
    </source>
</reference>
<name>A0A8T4C6F8_9ARCH</name>
<dbReference type="InterPro" id="IPR009000">
    <property type="entry name" value="Transl_B-barrel_sf"/>
</dbReference>
<protein>
    <submittedName>
        <fullName evidence="1">Uncharacterized protein</fullName>
    </submittedName>
</protein>
<evidence type="ECO:0000313" key="1">
    <source>
        <dbReference type="EMBL" id="MBM3282132.1"/>
    </source>
</evidence>
<comment type="caution">
    <text evidence="1">The sequence shown here is derived from an EMBL/GenBank/DDBJ whole genome shotgun (WGS) entry which is preliminary data.</text>
</comment>
<gene>
    <name evidence="1" type="ORF">FJY86_02205</name>
</gene>
<proteinExistence type="predicted"/>
<evidence type="ECO:0000313" key="2">
    <source>
        <dbReference type="Proteomes" id="UP000774699"/>
    </source>
</evidence>
<organism evidence="1 2">
    <name type="scientific">Candidatus Iainarchaeum sp</name>
    <dbReference type="NCBI Taxonomy" id="3101447"/>
    <lineage>
        <taxon>Archaea</taxon>
        <taxon>Candidatus Iainarchaeota</taxon>
        <taxon>Candidatus Iainarchaeia</taxon>
        <taxon>Candidatus Iainarchaeales</taxon>
        <taxon>Candidatus Iainarchaeaceae</taxon>
        <taxon>Candidatus Iainarchaeum</taxon>
    </lineage>
</organism>
<dbReference type="EMBL" id="VGJJ01000011">
    <property type="protein sequence ID" value="MBM3282132.1"/>
    <property type="molecule type" value="Genomic_DNA"/>
</dbReference>
<dbReference type="Proteomes" id="UP000774699">
    <property type="component" value="Unassembled WGS sequence"/>
</dbReference>